<name>A0AAE0DBE4_COLKA</name>
<keyword evidence="3" id="KW-1185">Reference proteome</keyword>
<comment type="caution">
    <text evidence="2">The sequence shown here is derived from an EMBL/GenBank/DDBJ whole genome shotgun (WGS) entry which is preliminary data.</text>
</comment>
<feature type="compositionally biased region" description="Low complexity" evidence="1">
    <location>
        <begin position="23"/>
        <end position="43"/>
    </location>
</feature>
<evidence type="ECO:0000256" key="1">
    <source>
        <dbReference type="SAM" id="MobiDB-lite"/>
    </source>
</evidence>
<gene>
    <name evidence="2" type="ORF">CKAH01_03646</name>
</gene>
<reference evidence="2" key="1">
    <citation type="submission" date="2023-02" db="EMBL/GenBank/DDBJ databases">
        <title>Colletotrichum kahawae CIFC_Que2 genome sequencing and assembly.</title>
        <authorList>
            <person name="Baroncelli R."/>
        </authorList>
    </citation>
    <scope>NUCLEOTIDE SEQUENCE</scope>
    <source>
        <strain evidence="2">CIFC_Que2</strain>
    </source>
</reference>
<evidence type="ECO:0000313" key="2">
    <source>
        <dbReference type="EMBL" id="KAK2774413.1"/>
    </source>
</evidence>
<proteinExistence type="predicted"/>
<feature type="region of interest" description="Disordered" evidence="1">
    <location>
        <begin position="23"/>
        <end position="90"/>
    </location>
</feature>
<feature type="region of interest" description="Disordered" evidence="1">
    <location>
        <begin position="97"/>
        <end position="116"/>
    </location>
</feature>
<dbReference type="AlphaFoldDB" id="A0AAE0DBE4"/>
<accession>A0AAE0DBE4</accession>
<feature type="compositionally biased region" description="Low complexity" evidence="1">
    <location>
        <begin position="64"/>
        <end position="75"/>
    </location>
</feature>
<dbReference type="EMBL" id="VYYT01000046">
    <property type="protein sequence ID" value="KAK2774413.1"/>
    <property type="molecule type" value="Genomic_DNA"/>
</dbReference>
<protein>
    <submittedName>
        <fullName evidence="2">Uncharacterized protein</fullName>
    </submittedName>
</protein>
<evidence type="ECO:0000313" key="3">
    <source>
        <dbReference type="Proteomes" id="UP001281614"/>
    </source>
</evidence>
<sequence length="116" mass="12103">MTASNELSDLKLQDLVCCSSLTSDQTTTTTTTTTSVQRDSQTSLRHTAVVEGDNGTLFIHPDPSKASSVGSSGKADAPRPNLTPHAAKQLRRVFFDRRDAGAFAPGSGSAGGSHRG</sequence>
<dbReference type="Proteomes" id="UP001281614">
    <property type="component" value="Unassembled WGS sequence"/>
</dbReference>
<organism evidence="2 3">
    <name type="scientific">Colletotrichum kahawae</name>
    <name type="common">Coffee berry disease fungus</name>
    <dbReference type="NCBI Taxonomy" id="34407"/>
    <lineage>
        <taxon>Eukaryota</taxon>
        <taxon>Fungi</taxon>
        <taxon>Dikarya</taxon>
        <taxon>Ascomycota</taxon>
        <taxon>Pezizomycotina</taxon>
        <taxon>Sordariomycetes</taxon>
        <taxon>Hypocreomycetidae</taxon>
        <taxon>Glomerellales</taxon>
        <taxon>Glomerellaceae</taxon>
        <taxon>Colletotrichum</taxon>
        <taxon>Colletotrichum gloeosporioides species complex</taxon>
    </lineage>
</organism>